<proteinExistence type="predicted"/>
<evidence type="ECO:0000313" key="1">
    <source>
        <dbReference type="EMBL" id="JAH92855.1"/>
    </source>
</evidence>
<reference evidence="1" key="2">
    <citation type="journal article" date="2015" name="Fish Shellfish Immunol.">
        <title>Early steps in the European eel (Anguilla anguilla)-Vibrio vulnificus interaction in the gills: Role of the RtxA13 toxin.</title>
        <authorList>
            <person name="Callol A."/>
            <person name="Pajuelo D."/>
            <person name="Ebbesson L."/>
            <person name="Teles M."/>
            <person name="MacKenzie S."/>
            <person name="Amaro C."/>
        </authorList>
    </citation>
    <scope>NUCLEOTIDE SEQUENCE</scope>
</reference>
<dbReference type="EMBL" id="GBXM01015722">
    <property type="protein sequence ID" value="JAH92855.1"/>
    <property type="molecule type" value="Transcribed_RNA"/>
</dbReference>
<reference evidence="1" key="1">
    <citation type="submission" date="2014-11" db="EMBL/GenBank/DDBJ databases">
        <authorList>
            <person name="Amaro Gonzalez C."/>
        </authorList>
    </citation>
    <scope>NUCLEOTIDE SEQUENCE</scope>
</reference>
<name>A0A0E9WTJ1_ANGAN</name>
<accession>A0A0E9WTJ1</accession>
<protein>
    <submittedName>
        <fullName evidence="1">Uncharacterized protein</fullName>
    </submittedName>
</protein>
<dbReference type="AlphaFoldDB" id="A0A0E9WTJ1"/>
<sequence>MLALTDLDSFLCLLMKCHDPLCHSYECIQSLHKCYIATT</sequence>
<organism evidence="1">
    <name type="scientific">Anguilla anguilla</name>
    <name type="common">European freshwater eel</name>
    <name type="synonym">Muraena anguilla</name>
    <dbReference type="NCBI Taxonomy" id="7936"/>
    <lineage>
        <taxon>Eukaryota</taxon>
        <taxon>Metazoa</taxon>
        <taxon>Chordata</taxon>
        <taxon>Craniata</taxon>
        <taxon>Vertebrata</taxon>
        <taxon>Euteleostomi</taxon>
        <taxon>Actinopterygii</taxon>
        <taxon>Neopterygii</taxon>
        <taxon>Teleostei</taxon>
        <taxon>Anguilliformes</taxon>
        <taxon>Anguillidae</taxon>
        <taxon>Anguilla</taxon>
    </lineage>
</organism>